<name>A0ABW8UY92_9RHOB</name>
<feature type="chain" id="PRO_5046992781" evidence="1">
    <location>
        <begin position="18"/>
        <end position="136"/>
    </location>
</feature>
<comment type="caution">
    <text evidence="3">The sequence shown here is derived from an EMBL/GenBank/DDBJ whole genome shotgun (WGS) entry which is preliminary data.</text>
</comment>
<dbReference type="InterPro" id="IPR011051">
    <property type="entry name" value="RmlC_Cupin_sf"/>
</dbReference>
<sequence length="136" mass="14345">MKRISLALLLAATPALAGPNITLSPAQSLSWETTPEGVAFAALSGDRWSEAYFAMVRLPAGTTSPPHVKSADMFGVMIEGQMTHATADQENPTIIGPGSYYHVPANLPHVSACVSATPCVTMLYQDGAFDFVPVQP</sequence>
<reference evidence="3 4" key="1">
    <citation type="submission" date="2024-08" db="EMBL/GenBank/DDBJ databases">
        <title>Tateyamaria sp. nov., isolated from marine algae.</title>
        <authorList>
            <person name="Choi B.J."/>
            <person name="Kim J.M."/>
            <person name="Lee J.K."/>
            <person name="Choi D.G."/>
            <person name="Bayburt H."/>
            <person name="Baek J.H."/>
            <person name="Han D.M."/>
            <person name="Jeon C.O."/>
        </authorList>
    </citation>
    <scope>NUCLEOTIDE SEQUENCE [LARGE SCALE GENOMIC DNA]</scope>
    <source>
        <strain evidence="3 4">KMU-156</strain>
    </source>
</reference>
<protein>
    <submittedName>
        <fullName evidence="3">Cupin domain-containing protein</fullName>
    </submittedName>
</protein>
<dbReference type="Pfam" id="PF07883">
    <property type="entry name" value="Cupin_2"/>
    <property type="match status" value="1"/>
</dbReference>
<accession>A0ABW8UY92</accession>
<feature type="signal peptide" evidence="1">
    <location>
        <begin position="1"/>
        <end position="17"/>
    </location>
</feature>
<proteinExistence type="predicted"/>
<evidence type="ECO:0000256" key="1">
    <source>
        <dbReference type="SAM" id="SignalP"/>
    </source>
</evidence>
<gene>
    <name evidence="3" type="ORF">ACERZ8_12375</name>
</gene>
<evidence type="ECO:0000313" key="3">
    <source>
        <dbReference type="EMBL" id="MFL4470637.1"/>
    </source>
</evidence>
<evidence type="ECO:0000259" key="2">
    <source>
        <dbReference type="Pfam" id="PF07883"/>
    </source>
</evidence>
<evidence type="ECO:0000313" key="4">
    <source>
        <dbReference type="Proteomes" id="UP001627408"/>
    </source>
</evidence>
<dbReference type="RefSeq" id="WP_407592485.1">
    <property type="nucleotide sequence ID" value="NZ_JBHDIY010000002.1"/>
</dbReference>
<dbReference type="Proteomes" id="UP001627408">
    <property type="component" value="Unassembled WGS sequence"/>
</dbReference>
<keyword evidence="1" id="KW-0732">Signal</keyword>
<dbReference type="Gene3D" id="2.60.120.10">
    <property type="entry name" value="Jelly Rolls"/>
    <property type="match status" value="1"/>
</dbReference>
<dbReference type="SUPFAM" id="SSF51182">
    <property type="entry name" value="RmlC-like cupins"/>
    <property type="match status" value="1"/>
</dbReference>
<organism evidence="3 4">
    <name type="scientific">Tateyamaria armeniaca</name>
    <dbReference type="NCBI Taxonomy" id="2518930"/>
    <lineage>
        <taxon>Bacteria</taxon>
        <taxon>Pseudomonadati</taxon>
        <taxon>Pseudomonadota</taxon>
        <taxon>Alphaproteobacteria</taxon>
        <taxon>Rhodobacterales</taxon>
        <taxon>Roseobacteraceae</taxon>
        <taxon>Tateyamaria</taxon>
    </lineage>
</organism>
<dbReference type="InterPro" id="IPR013096">
    <property type="entry name" value="Cupin_2"/>
</dbReference>
<feature type="domain" description="Cupin type-2" evidence="2">
    <location>
        <begin position="55"/>
        <end position="121"/>
    </location>
</feature>
<keyword evidence="4" id="KW-1185">Reference proteome</keyword>
<dbReference type="InterPro" id="IPR014710">
    <property type="entry name" value="RmlC-like_jellyroll"/>
</dbReference>
<dbReference type="EMBL" id="JBHDIY010000002">
    <property type="protein sequence ID" value="MFL4470637.1"/>
    <property type="molecule type" value="Genomic_DNA"/>
</dbReference>